<protein>
    <submittedName>
        <fullName evidence="1">Genomic scaffold, ProqFM164S03</fullName>
    </submittedName>
</protein>
<dbReference type="AlphaFoldDB" id="W6QGL0"/>
<evidence type="ECO:0000313" key="1">
    <source>
        <dbReference type="EMBL" id="CDM35111.1"/>
    </source>
</evidence>
<reference evidence="1" key="1">
    <citation type="journal article" date="2014" name="Nat. Commun.">
        <title>Multiple recent horizontal transfers of a large genomic region in cheese making fungi.</title>
        <authorList>
            <person name="Cheeseman K."/>
            <person name="Ropars J."/>
            <person name="Renault P."/>
            <person name="Dupont J."/>
            <person name="Gouzy J."/>
            <person name="Branca A."/>
            <person name="Abraham A.L."/>
            <person name="Ceppi M."/>
            <person name="Conseiller E."/>
            <person name="Debuchy R."/>
            <person name="Malagnac F."/>
            <person name="Goarin A."/>
            <person name="Silar P."/>
            <person name="Lacoste S."/>
            <person name="Sallet E."/>
            <person name="Bensimon A."/>
            <person name="Giraud T."/>
            <person name="Brygoo Y."/>
        </authorList>
    </citation>
    <scope>NUCLEOTIDE SEQUENCE [LARGE SCALE GENOMIC DNA]</scope>
    <source>
        <strain evidence="1">FM164</strain>
    </source>
</reference>
<name>W6QGL0_PENRF</name>
<dbReference type="EMBL" id="HG792017">
    <property type="protein sequence ID" value="CDM35111.1"/>
    <property type="molecule type" value="Genomic_DNA"/>
</dbReference>
<organism evidence="1 2">
    <name type="scientific">Penicillium roqueforti (strain FM164)</name>
    <dbReference type="NCBI Taxonomy" id="1365484"/>
    <lineage>
        <taxon>Eukaryota</taxon>
        <taxon>Fungi</taxon>
        <taxon>Dikarya</taxon>
        <taxon>Ascomycota</taxon>
        <taxon>Pezizomycotina</taxon>
        <taxon>Eurotiomycetes</taxon>
        <taxon>Eurotiomycetidae</taxon>
        <taxon>Eurotiales</taxon>
        <taxon>Aspergillaceae</taxon>
        <taxon>Penicillium</taxon>
    </lineage>
</organism>
<dbReference type="STRING" id="1365484.W6QGL0"/>
<evidence type="ECO:0000313" key="2">
    <source>
        <dbReference type="Proteomes" id="UP000030686"/>
    </source>
</evidence>
<dbReference type="Proteomes" id="UP000030686">
    <property type="component" value="Unassembled WGS sequence"/>
</dbReference>
<keyword evidence="2" id="KW-1185">Reference proteome</keyword>
<sequence>MRNWTKTLTDAHILAVVGHTPFELACVEYGYTVIGKGTTSGLWKEVSREAQVYQILRKAQSANIDKSRNKPVHTHTHTIH</sequence>
<proteinExistence type="predicted"/>
<gene>
    <name evidence="1" type="ORF">PROQFM164_S03g001838</name>
</gene>
<dbReference type="OrthoDB" id="2156052at2759"/>
<accession>W6QGL0</accession>